<dbReference type="AlphaFoldDB" id="A0A3B0WIM1"/>
<dbReference type="PROSITE" id="PS00770">
    <property type="entry name" value="AA_TRANSFER_CLASS_4"/>
    <property type="match status" value="1"/>
</dbReference>
<dbReference type="Gene3D" id="3.30.470.10">
    <property type="match status" value="1"/>
</dbReference>
<keyword evidence="3" id="KW-0663">Pyridoxal phosphate</keyword>
<dbReference type="GO" id="GO:0047810">
    <property type="term" value="F:D-alanine-2-oxoglutarate aminotransferase activity"/>
    <property type="evidence" value="ECO:0007669"/>
    <property type="project" value="UniProtKB-EC"/>
</dbReference>
<dbReference type="EC" id="2.6.1.21" evidence="4"/>
<protein>
    <submittedName>
        <fullName evidence="4">D-alanine aminotransferase</fullName>
        <ecNumber evidence="4">2.6.1.21</ecNumber>
    </submittedName>
</protein>
<accession>A0A3B0WIM1</accession>
<organism evidence="4">
    <name type="scientific">hydrothermal vent metagenome</name>
    <dbReference type="NCBI Taxonomy" id="652676"/>
    <lineage>
        <taxon>unclassified sequences</taxon>
        <taxon>metagenomes</taxon>
        <taxon>ecological metagenomes</taxon>
    </lineage>
</organism>
<dbReference type="InterPro" id="IPR001544">
    <property type="entry name" value="Aminotrans_IV"/>
</dbReference>
<dbReference type="Pfam" id="PF01063">
    <property type="entry name" value="Aminotran_4"/>
    <property type="match status" value="1"/>
</dbReference>
<reference evidence="4" key="1">
    <citation type="submission" date="2018-06" db="EMBL/GenBank/DDBJ databases">
        <authorList>
            <person name="Zhirakovskaya E."/>
        </authorList>
    </citation>
    <scope>NUCLEOTIDE SEQUENCE</scope>
</reference>
<keyword evidence="4" id="KW-0032">Aminotransferase</keyword>
<dbReference type="GO" id="GO:0008652">
    <property type="term" value="P:amino acid biosynthetic process"/>
    <property type="evidence" value="ECO:0007669"/>
    <property type="project" value="UniProtKB-ARBA"/>
</dbReference>
<dbReference type="InterPro" id="IPR018300">
    <property type="entry name" value="Aminotrans_IV_CS"/>
</dbReference>
<comment type="cofactor">
    <cofactor evidence="1">
        <name>pyridoxal 5'-phosphate</name>
        <dbReference type="ChEBI" id="CHEBI:597326"/>
    </cofactor>
</comment>
<dbReference type="PANTHER" id="PTHR42743:SF10">
    <property type="entry name" value="D-ALANINE AMINOTRANSFERASE"/>
    <property type="match status" value="1"/>
</dbReference>
<dbReference type="FunFam" id="3.20.10.10:FF:000002">
    <property type="entry name" value="D-alanine aminotransferase"/>
    <property type="match status" value="1"/>
</dbReference>
<name>A0A3B0WIM1_9ZZZZ</name>
<dbReference type="InterPro" id="IPR050571">
    <property type="entry name" value="Class-IV_PLP-Dep_Aminotrnsfr"/>
</dbReference>
<dbReference type="InterPro" id="IPR036038">
    <property type="entry name" value="Aminotransferase-like"/>
</dbReference>
<proteinExistence type="inferred from homology"/>
<dbReference type="InterPro" id="IPR043131">
    <property type="entry name" value="BCAT-like_N"/>
</dbReference>
<evidence type="ECO:0000256" key="2">
    <source>
        <dbReference type="ARBA" id="ARBA00009320"/>
    </source>
</evidence>
<evidence type="ECO:0000313" key="4">
    <source>
        <dbReference type="EMBL" id="VAW55695.1"/>
    </source>
</evidence>
<sequence>MTDNIVYLNGKYLPVEQATISVMDRGFLFGDGVYEVIPVFANKLLRPDEHLSRLQNSLNRIGLSNPFSDEEWQKLFSELLDKNAGDDRAIYLQLSRGTYSKRDLSANKNCAPTVFAMVSQVVPPDIDILSAGISVITVDDFRWSACDIKSTSLVANVILKQQAAEAGVEDAILIKDKRVTEGTASNVFVIKEGVLITPPTSRRLLPGITRDLVIEIAENNAIVVEQREIKETELYSADEIWMTSSTREIAPVIKLNNKAVGAGVAGSVWKRMMDLYQQYKQGLRAM</sequence>
<dbReference type="EMBL" id="UOFE01000049">
    <property type="protein sequence ID" value="VAW55695.1"/>
    <property type="molecule type" value="Genomic_DNA"/>
</dbReference>
<gene>
    <name evidence="4" type="ORF">MNBD_GAMMA05-2243</name>
</gene>
<dbReference type="Gene3D" id="3.20.10.10">
    <property type="entry name" value="D-amino Acid Aminotransferase, subunit A, domain 2"/>
    <property type="match status" value="1"/>
</dbReference>
<dbReference type="InterPro" id="IPR043132">
    <property type="entry name" value="BCAT-like_C"/>
</dbReference>
<dbReference type="GO" id="GO:0005829">
    <property type="term" value="C:cytosol"/>
    <property type="evidence" value="ECO:0007669"/>
    <property type="project" value="TreeGrafter"/>
</dbReference>
<dbReference type="SUPFAM" id="SSF56752">
    <property type="entry name" value="D-aminoacid aminotransferase-like PLP-dependent enzymes"/>
    <property type="match status" value="1"/>
</dbReference>
<dbReference type="PANTHER" id="PTHR42743">
    <property type="entry name" value="AMINO-ACID AMINOTRANSFERASE"/>
    <property type="match status" value="1"/>
</dbReference>
<comment type="similarity">
    <text evidence="2">Belongs to the class-IV pyridoxal-phosphate-dependent aminotransferase family.</text>
</comment>
<dbReference type="GO" id="GO:0046394">
    <property type="term" value="P:carboxylic acid biosynthetic process"/>
    <property type="evidence" value="ECO:0007669"/>
    <property type="project" value="UniProtKB-ARBA"/>
</dbReference>
<keyword evidence="4" id="KW-0808">Transferase</keyword>
<evidence type="ECO:0000256" key="1">
    <source>
        <dbReference type="ARBA" id="ARBA00001933"/>
    </source>
</evidence>
<evidence type="ECO:0000256" key="3">
    <source>
        <dbReference type="ARBA" id="ARBA00022898"/>
    </source>
</evidence>
<dbReference type="CDD" id="cd01558">
    <property type="entry name" value="D-AAT_like"/>
    <property type="match status" value="1"/>
</dbReference>